<comment type="similarity">
    <text evidence="2">Belongs to the alkylbase DNA glycosidase AlkA family.</text>
</comment>
<evidence type="ECO:0000313" key="8">
    <source>
        <dbReference type="Proteomes" id="UP000004949"/>
    </source>
</evidence>
<dbReference type="InterPro" id="IPR011257">
    <property type="entry name" value="DNA_glycosylase"/>
</dbReference>
<feature type="domain" description="HhH-GPD" evidence="6">
    <location>
        <begin position="45"/>
        <end position="205"/>
    </location>
</feature>
<dbReference type="GO" id="GO:0006307">
    <property type="term" value="P:DNA alkylation repair"/>
    <property type="evidence" value="ECO:0007669"/>
    <property type="project" value="TreeGrafter"/>
</dbReference>
<dbReference type="InterPro" id="IPR000035">
    <property type="entry name" value="Alkylbase_DNA_glycsylse_CS"/>
</dbReference>
<dbReference type="InterPro" id="IPR051912">
    <property type="entry name" value="Alkylbase_DNA_Glycosylase/TA"/>
</dbReference>
<evidence type="ECO:0000313" key="7">
    <source>
        <dbReference type="EMBL" id="EHH68073.1"/>
    </source>
</evidence>
<keyword evidence="5" id="KW-0234">DNA repair</keyword>
<dbReference type="STRING" id="1088869.GMO_18400"/>
<dbReference type="EMBL" id="AGQV01000005">
    <property type="protein sequence ID" value="EHH68073.1"/>
    <property type="molecule type" value="Genomic_DNA"/>
</dbReference>
<dbReference type="SUPFAM" id="SSF48150">
    <property type="entry name" value="DNA-glycosylase"/>
    <property type="match status" value="1"/>
</dbReference>
<dbReference type="RefSeq" id="WP_008851987.1">
    <property type="nucleotide sequence ID" value="NZ_AGQV01000005.1"/>
</dbReference>
<evidence type="ECO:0000256" key="4">
    <source>
        <dbReference type="ARBA" id="ARBA00022763"/>
    </source>
</evidence>
<dbReference type="EC" id="3.2.2.21" evidence="3"/>
<dbReference type="PANTHER" id="PTHR43003">
    <property type="entry name" value="DNA-3-METHYLADENINE GLYCOSYLASE"/>
    <property type="match status" value="1"/>
</dbReference>
<keyword evidence="7" id="KW-0326">Glycosidase</keyword>
<accession>G6XJG8</accession>
<dbReference type="GO" id="GO:0032131">
    <property type="term" value="F:alkylated DNA binding"/>
    <property type="evidence" value="ECO:0007669"/>
    <property type="project" value="TreeGrafter"/>
</dbReference>
<dbReference type="Pfam" id="PF00730">
    <property type="entry name" value="HhH-GPD"/>
    <property type="match status" value="1"/>
</dbReference>
<dbReference type="GO" id="GO:0043916">
    <property type="term" value="F:DNA-7-methylguanine glycosylase activity"/>
    <property type="evidence" value="ECO:0007669"/>
    <property type="project" value="TreeGrafter"/>
</dbReference>
<dbReference type="PATRIC" id="fig|1088869.3.peg.1836"/>
<dbReference type="PANTHER" id="PTHR43003:SF5">
    <property type="entry name" value="DNA-3-METHYLADENINE GLYCOSYLASE"/>
    <property type="match status" value="1"/>
</dbReference>
<evidence type="ECO:0000256" key="2">
    <source>
        <dbReference type="ARBA" id="ARBA00010817"/>
    </source>
</evidence>
<dbReference type="FunFam" id="1.10.340.30:FF:000004">
    <property type="entry name" value="DNA-3-methyladenine glycosylase II"/>
    <property type="match status" value="1"/>
</dbReference>
<evidence type="ECO:0000256" key="3">
    <source>
        <dbReference type="ARBA" id="ARBA00012000"/>
    </source>
</evidence>
<keyword evidence="4" id="KW-0227">DNA damage</keyword>
<dbReference type="PROSITE" id="PS00516">
    <property type="entry name" value="ALKYLBASE_DNA_GLYCOS"/>
    <property type="match status" value="1"/>
</dbReference>
<dbReference type="GO" id="GO:0032993">
    <property type="term" value="C:protein-DNA complex"/>
    <property type="evidence" value="ECO:0007669"/>
    <property type="project" value="TreeGrafter"/>
</dbReference>
<comment type="caution">
    <text evidence="7">The sequence shown here is derived from an EMBL/GenBank/DDBJ whole genome shotgun (WGS) entry which is preliminary data.</text>
</comment>
<sequence length="217" mass="23350">MVSREAAACLCADPDVAAAIARIGPCGLRGDDGQEPYDALLRAIAGQQLHGAAARKIFGRVRALGPSGLQDGPPPAPETLLALPEETLRACGLSASKQTAMRGVARARLDGLVPSRDEAALLSDADLIARLTTLRGIGRWTVEMLLIFTLNRPDVMPVDDFGAREGWRRIKGRVDAPKPRLLKAETECFAPWRSTLAWYCWRVSEEGKKSGPNPLTG</sequence>
<organism evidence="7 8">
    <name type="scientific">Gluconobacter morbifer G707</name>
    <dbReference type="NCBI Taxonomy" id="1088869"/>
    <lineage>
        <taxon>Bacteria</taxon>
        <taxon>Pseudomonadati</taxon>
        <taxon>Pseudomonadota</taxon>
        <taxon>Alphaproteobacteria</taxon>
        <taxon>Acetobacterales</taxon>
        <taxon>Acetobacteraceae</taxon>
        <taxon>Gluconobacter</taxon>
    </lineage>
</organism>
<evidence type="ECO:0000256" key="1">
    <source>
        <dbReference type="ARBA" id="ARBA00000086"/>
    </source>
</evidence>
<dbReference type="Gene3D" id="1.10.340.30">
    <property type="entry name" value="Hypothetical protein, domain 2"/>
    <property type="match status" value="1"/>
</dbReference>
<protein>
    <recommendedName>
        <fullName evidence="3">DNA-3-methyladenine glycosylase II</fullName>
        <ecNumber evidence="3">3.2.2.21</ecNumber>
    </recommendedName>
</protein>
<evidence type="ECO:0000256" key="5">
    <source>
        <dbReference type="ARBA" id="ARBA00023204"/>
    </source>
</evidence>
<gene>
    <name evidence="7" type="ORF">GMO_18400</name>
</gene>
<keyword evidence="7" id="KW-0378">Hydrolase</keyword>
<dbReference type="CDD" id="cd00056">
    <property type="entry name" value="ENDO3c"/>
    <property type="match status" value="1"/>
</dbReference>
<evidence type="ECO:0000259" key="6">
    <source>
        <dbReference type="SMART" id="SM00478"/>
    </source>
</evidence>
<dbReference type="GO" id="GO:0008725">
    <property type="term" value="F:DNA-3-methyladenine glycosylase activity"/>
    <property type="evidence" value="ECO:0007669"/>
    <property type="project" value="TreeGrafter"/>
</dbReference>
<comment type="catalytic activity">
    <reaction evidence="1">
        <text>Hydrolysis of alkylated DNA, releasing 3-methyladenine, 3-methylguanine, 7-methylguanine and 7-methyladenine.</text>
        <dbReference type="EC" id="3.2.2.21"/>
    </reaction>
</comment>
<dbReference type="AlphaFoldDB" id="G6XJG8"/>
<dbReference type="SMART" id="SM00478">
    <property type="entry name" value="ENDO3c"/>
    <property type="match status" value="1"/>
</dbReference>
<dbReference type="eggNOG" id="COG0122">
    <property type="taxonomic scope" value="Bacteria"/>
</dbReference>
<dbReference type="OrthoDB" id="9811249at2"/>
<name>G6XJG8_9PROT</name>
<dbReference type="Proteomes" id="UP000004949">
    <property type="component" value="Unassembled WGS sequence"/>
</dbReference>
<keyword evidence="8" id="KW-1185">Reference proteome</keyword>
<proteinExistence type="inferred from homology"/>
<dbReference type="GO" id="GO:0006285">
    <property type="term" value="P:base-excision repair, AP site formation"/>
    <property type="evidence" value="ECO:0007669"/>
    <property type="project" value="TreeGrafter"/>
</dbReference>
<reference evidence="7 8" key="1">
    <citation type="submission" date="2011-10" db="EMBL/GenBank/DDBJ databases">
        <title>Genome sequence of Gluconobacter morbifer G707, isolated from Drosophila gut.</title>
        <authorList>
            <person name="Lee W.-J."/>
            <person name="Kim E.-K."/>
        </authorList>
    </citation>
    <scope>NUCLEOTIDE SEQUENCE [LARGE SCALE GENOMIC DNA]</scope>
    <source>
        <strain evidence="7 8">G707</strain>
    </source>
</reference>
<dbReference type="Gene3D" id="1.10.1670.40">
    <property type="match status" value="1"/>
</dbReference>
<dbReference type="InterPro" id="IPR003265">
    <property type="entry name" value="HhH-GPD_domain"/>
</dbReference>